<comment type="caution">
    <text evidence="1">The sequence shown here is derived from an EMBL/GenBank/DDBJ whole genome shotgun (WGS) entry which is preliminary data.</text>
</comment>
<protein>
    <submittedName>
        <fullName evidence="1">Uncharacterized protein</fullName>
    </submittedName>
</protein>
<sequence>MNEPQRDHIVMTPKCKTACSTTLAIERRAISQEAGTDKTKVHVAGGDHRGIVINKEVAQVNCPKTGLNLTNDTNNAPFEATKPGDNGVGWPVPFPLYCIHRQLATYYTNQTSDEDNSPAQLSLEFRVFLVSAQTGKHTRESRTLQFWFAVPTSDAENAAVAQEFFRELVSPQDFPRDYVGFIKKVMKLLQHGFSSIRKVEVTLTQLEESQAPPPTRPFLLAQSREFTVSRTPDLQRQSTELRTQVPQLQSTTLKLRTSSSHSYRHNLSRTPVSKLASLLHKTALLSKTSNDCNQLKKEGKNIEAGTSDSFSSPEKSQPKKKIVAAVDSFDEEVLRRLVYNFYATHKQSLLPRMDISDCKAILFFTNFQHVFSLIYHPLHVEDTTLLQNDLNRINDWAIANKMKINSLKNKAISFTRKRNQIIASYTLGGETIPEVNKCKYLGITFSSDLGWGEHVTDTVGKAWRALHFVMRVLRKGSDKSKEIAYKSLVRPVMEYGAACWDPYRLEHVKTLEKIQKRALKCCRKNLPLKWDTLTDRRTRIRLCALFKTYRGEPAWREIKNRLQPPNYFSRNDHSYKLRERRQRTDTGKFSFLNRTIRDWNALPADLLKALPTTKNVFKNRLKDFTNRR</sequence>
<gene>
    <name evidence="1" type="ORF">ANN_14025</name>
</gene>
<evidence type="ECO:0000313" key="2">
    <source>
        <dbReference type="Proteomes" id="UP001148838"/>
    </source>
</evidence>
<reference evidence="1 2" key="1">
    <citation type="journal article" date="2022" name="Allergy">
        <title>Genome assembly and annotation of Periplaneta americana reveal a comprehensive cockroach allergen profile.</title>
        <authorList>
            <person name="Wang L."/>
            <person name="Xiong Q."/>
            <person name="Saelim N."/>
            <person name="Wang L."/>
            <person name="Nong W."/>
            <person name="Wan A.T."/>
            <person name="Shi M."/>
            <person name="Liu X."/>
            <person name="Cao Q."/>
            <person name="Hui J.H.L."/>
            <person name="Sookrung N."/>
            <person name="Leung T.F."/>
            <person name="Tungtrongchitr A."/>
            <person name="Tsui S.K.W."/>
        </authorList>
    </citation>
    <scope>NUCLEOTIDE SEQUENCE [LARGE SCALE GENOMIC DNA]</scope>
    <source>
        <strain evidence="1">PWHHKU_190912</strain>
    </source>
</reference>
<name>A0ABQ8SV59_PERAM</name>
<proteinExistence type="predicted"/>
<organism evidence="1 2">
    <name type="scientific">Periplaneta americana</name>
    <name type="common">American cockroach</name>
    <name type="synonym">Blatta americana</name>
    <dbReference type="NCBI Taxonomy" id="6978"/>
    <lineage>
        <taxon>Eukaryota</taxon>
        <taxon>Metazoa</taxon>
        <taxon>Ecdysozoa</taxon>
        <taxon>Arthropoda</taxon>
        <taxon>Hexapoda</taxon>
        <taxon>Insecta</taxon>
        <taxon>Pterygota</taxon>
        <taxon>Neoptera</taxon>
        <taxon>Polyneoptera</taxon>
        <taxon>Dictyoptera</taxon>
        <taxon>Blattodea</taxon>
        <taxon>Blattoidea</taxon>
        <taxon>Blattidae</taxon>
        <taxon>Blattinae</taxon>
        <taxon>Periplaneta</taxon>
    </lineage>
</organism>
<dbReference type="PANTHER" id="PTHR47705">
    <property type="entry name" value="AGAP000321-PA"/>
    <property type="match status" value="1"/>
</dbReference>
<dbReference type="EMBL" id="JAJSOF020000019">
    <property type="protein sequence ID" value="KAJ4438086.1"/>
    <property type="molecule type" value="Genomic_DNA"/>
</dbReference>
<evidence type="ECO:0000313" key="1">
    <source>
        <dbReference type="EMBL" id="KAJ4438086.1"/>
    </source>
</evidence>
<accession>A0ABQ8SV59</accession>
<dbReference type="PRINTS" id="PR01345">
    <property type="entry name" value="CERVTRCPTASE"/>
</dbReference>
<dbReference type="PANTHER" id="PTHR47705:SF1">
    <property type="entry name" value="PNP_UDP_1 DOMAIN-CONTAINING PROTEIN"/>
    <property type="match status" value="1"/>
</dbReference>
<keyword evidence="2" id="KW-1185">Reference proteome</keyword>
<dbReference type="Proteomes" id="UP001148838">
    <property type="component" value="Unassembled WGS sequence"/>
</dbReference>